<sequence length="371" mass="39981">MELYREDQSVVLRYAEHLSGIDSAALRRASLREGARILRLPSFHQVDIDVLDLSTLSTTGTFKDWVACVAVARALAAGHRTAAAQSSGNTANALAAYASRTGIRLVALYPPASRRRIHPRLARHPRVDFVEVQAPEKQIKEILHAATCAVGVPALPGAHDQFEGNKLRAYFLRDAARAIGHGWDWHVQAVSSAYGPLGFYRGVAEADPAVPRVAPRFLGVQQEAVTPYACALDGAIAAPEAAMLEPTLFRQSLSSDLIDEMRQVCTRTNGTVRCLPNRHYLKWEPHAIAMLSDVGIMVTHTPDGQPQERAGLYSLAGALEAISDGVIPAGNRVLPVYTGGSGPVTDPYIPEHVVTAQDATPLVERILADAA</sequence>
<gene>
    <name evidence="4" type="ORF">K9S39_12110</name>
</gene>
<evidence type="ECO:0000259" key="3">
    <source>
        <dbReference type="Pfam" id="PF00291"/>
    </source>
</evidence>
<dbReference type="InterPro" id="IPR001926">
    <property type="entry name" value="TrpB-like_PALP"/>
</dbReference>
<dbReference type="EMBL" id="CP086322">
    <property type="protein sequence ID" value="UQA92480.1"/>
    <property type="molecule type" value="Genomic_DNA"/>
</dbReference>
<evidence type="ECO:0000256" key="1">
    <source>
        <dbReference type="ARBA" id="ARBA00001933"/>
    </source>
</evidence>
<dbReference type="Proteomes" id="UP000830115">
    <property type="component" value="Chromosome"/>
</dbReference>
<accession>A0ABY4M3Y6</accession>
<dbReference type="RefSeq" id="WP_248863341.1">
    <property type="nucleotide sequence ID" value="NZ_CP086322.1"/>
</dbReference>
<comment type="cofactor">
    <cofactor evidence="1">
        <name>pyridoxal 5'-phosphate</name>
        <dbReference type="ChEBI" id="CHEBI:597326"/>
    </cofactor>
</comment>
<evidence type="ECO:0000256" key="2">
    <source>
        <dbReference type="ARBA" id="ARBA00022898"/>
    </source>
</evidence>
<dbReference type="Pfam" id="PF00291">
    <property type="entry name" value="PALP"/>
    <property type="match status" value="1"/>
</dbReference>
<feature type="domain" description="Tryptophan synthase beta chain-like PALP" evidence="3">
    <location>
        <begin position="55"/>
        <end position="236"/>
    </location>
</feature>
<evidence type="ECO:0000313" key="4">
    <source>
        <dbReference type="EMBL" id="UQA92480.1"/>
    </source>
</evidence>
<keyword evidence="5" id="KW-1185">Reference proteome</keyword>
<reference evidence="4" key="1">
    <citation type="submission" date="2021-10" db="EMBL/GenBank/DDBJ databases">
        <title>Streptomyces nigrumlapis sp.nov.,an antimicrobial producing actinobacterium isolated from Black Gobi rocks.</title>
        <authorList>
            <person name="Wen Y."/>
            <person name="Zhang W."/>
            <person name="Liu X.G."/>
        </authorList>
    </citation>
    <scope>NUCLEOTIDE SEQUENCE</scope>
    <source>
        <strain evidence="4">ST13-2-2</strain>
    </source>
</reference>
<dbReference type="Gene3D" id="3.40.50.1100">
    <property type="match status" value="2"/>
</dbReference>
<protein>
    <submittedName>
        <fullName evidence="4">Pyridoxal-phosphate dependent enzyme</fullName>
    </submittedName>
</protein>
<name>A0ABY4M3Y6_9ACTN</name>
<evidence type="ECO:0000313" key="5">
    <source>
        <dbReference type="Proteomes" id="UP000830115"/>
    </source>
</evidence>
<keyword evidence="2" id="KW-0663">Pyridoxal phosphate</keyword>
<dbReference type="InterPro" id="IPR036052">
    <property type="entry name" value="TrpB-like_PALP_sf"/>
</dbReference>
<dbReference type="SUPFAM" id="SSF53686">
    <property type="entry name" value="Tryptophan synthase beta subunit-like PLP-dependent enzymes"/>
    <property type="match status" value="1"/>
</dbReference>
<organism evidence="4 5">
    <name type="scientific">Streptomyces halobius</name>
    <dbReference type="NCBI Taxonomy" id="2879846"/>
    <lineage>
        <taxon>Bacteria</taxon>
        <taxon>Bacillati</taxon>
        <taxon>Actinomycetota</taxon>
        <taxon>Actinomycetes</taxon>
        <taxon>Kitasatosporales</taxon>
        <taxon>Streptomycetaceae</taxon>
        <taxon>Streptomyces</taxon>
    </lineage>
</organism>
<proteinExistence type="predicted"/>